<organism evidence="2 3">
    <name type="scientific">Araneus ventricosus</name>
    <name type="common">Orbweaver spider</name>
    <name type="synonym">Epeira ventricosa</name>
    <dbReference type="NCBI Taxonomy" id="182803"/>
    <lineage>
        <taxon>Eukaryota</taxon>
        <taxon>Metazoa</taxon>
        <taxon>Ecdysozoa</taxon>
        <taxon>Arthropoda</taxon>
        <taxon>Chelicerata</taxon>
        <taxon>Arachnida</taxon>
        <taxon>Araneae</taxon>
        <taxon>Araneomorphae</taxon>
        <taxon>Entelegynae</taxon>
        <taxon>Araneoidea</taxon>
        <taxon>Araneidae</taxon>
        <taxon>Araneus</taxon>
    </lineage>
</organism>
<keyword evidence="3" id="KW-1185">Reference proteome</keyword>
<dbReference type="OrthoDB" id="6472484at2759"/>
<evidence type="ECO:0000313" key="3">
    <source>
        <dbReference type="Proteomes" id="UP000499080"/>
    </source>
</evidence>
<accession>A0A4Y2ICF6</accession>
<dbReference type="AlphaFoldDB" id="A0A4Y2ICF6"/>
<proteinExistence type="predicted"/>
<feature type="compositionally biased region" description="Polar residues" evidence="1">
    <location>
        <begin position="12"/>
        <end position="48"/>
    </location>
</feature>
<gene>
    <name evidence="2" type="ORF">AVEN_134430_1</name>
</gene>
<dbReference type="EMBL" id="BGPR01105940">
    <property type="protein sequence ID" value="GBM74736.1"/>
    <property type="molecule type" value="Genomic_DNA"/>
</dbReference>
<feature type="region of interest" description="Disordered" evidence="1">
    <location>
        <begin position="1"/>
        <end position="77"/>
    </location>
</feature>
<comment type="caution">
    <text evidence="2">The sequence shown here is derived from an EMBL/GenBank/DDBJ whole genome shotgun (WGS) entry which is preliminary data.</text>
</comment>
<evidence type="ECO:0000256" key="1">
    <source>
        <dbReference type="SAM" id="MobiDB-lite"/>
    </source>
</evidence>
<evidence type="ECO:0000313" key="2">
    <source>
        <dbReference type="EMBL" id="GBM74736.1"/>
    </source>
</evidence>
<name>A0A4Y2ICF6_ARAVE</name>
<protein>
    <submittedName>
        <fullName evidence="2">Uncharacterized protein</fullName>
    </submittedName>
</protein>
<dbReference type="Proteomes" id="UP000499080">
    <property type="component" value="Unassembled WGS sequence"/>
</dbReference>
<reference evidence="2 3" key="1">
    <citation type="journal article" date="2019" name="Sci. Rep.">
        <title>Orb-weaving spider Araneus ventricosus genome elucidates the spidroin gene catalogue.</title>
        <authorList>
            <person name="Kono N."/>
            <person name="Nakamura H."/>
            <person name="Ohtoshi R."/>
            <person name="Moran D.A.P."/>
            <person name="Shinohara A."/>
            <person name="Yoshida Y."/>
            <person name="Fujiwara M."/>
            <person name="Mori M."/>
            <person name="Tomita M."/>
            <person name="Arakawa K."/>
        </authorList>
    </citation>
    <scope>NUCLEOTIDE SEQUENCE [LARGE SCALE GENOMIC DNA]</scope>
</reference>
<sequence>MSEEEQLAKDPWTSSFQNFLGTGTSQEGDFQPISTQPFLSSDVTSSLAPNPPMDTTSISEEIKSSETTLQQRTRPKSPVSLIIPDEYLAEHSVLITQAITERNSLADWSGAIRFYEPGSKDLIDAKNAMELVSMSLVSTLKKVNIPLFRLPPSVEALQELCTKVK</sequence>